<protein>
    <recommendedName>
        <fullName evidence="2">PKD domain-containing protein</fullName>
    </recommendedName>
</protein>
<reference evidence="4" key="1">
    <citation type="journal article" date="2020" name="mSystems">
        <title>Genome- and Community-Level Interaction Insights into Carbon Utilization and Element Cycling Functions of Hydrothermarchaeota in Hydrothermal Sediment.</title>
        <authorList>
            <person name="Zhou Z."/>
            <person name="Liu Y."/>
            <person name="Xu W."/>
            <person name="Pan J."/>
            <person name="Luo Z.H."/>
            <person name="Li M."/>
        </authorList>
    </citation>
    <scope>NUCLEOTIDE SEQUENCE [LARGE SCALE GENOMIC DNA]</scope>
    <source>
        <strain evidence="3">SpSt-265</strain>
        <strain evidence="4">SpSt-465</strain>
    </source>
</reference>
<dbReference type="InterPro" id="IPR000601">
    <property type="entry name" value="PKD_dom"/>
</dbReference>
<dbReference type="InterPro" id="IPR013783">
    <property type="entry name" value="Ig-like_fold"/>
</dbReference>
<feature type="signal peptide" evidence="1">
    <location>
        <begin position="1"/>
        <end position="22"/>
    </location>
</feature>
<dbReference type="AlphaFoldDB" id="A0A7C3ELA2"/>
<feature type="chain" id="PRO_5039820289" description="PKD domain-containing protein" evidence="1">
    <location>
        <begin position="23"/>
        <end position="389"/>
    </location>
</feature>
<comment type="caution">
    <text evidence="4">The sequence shown here is derived from an EMBL/GenBank/DDBJ whole genome shotgun (WGS) entry which is preliminary data.</text>
</comment>
<evidence type="ECO:0000313" key="3">
    <source>
        <dbReference type="EMBL" id="HEA87562.1"/>
    </source>
</evidence>
<dbReference type="SUPFAM" id="SSF49299">
    <property type="entry name" value="PKD domain"/>
    <property type="match status" value="1"/>
</dbReference>
<dbReference type="EMBL" id="DSLG01000007">
    <property type="protein sequence ID" value="HEA87562.1"/>
    <property type="molecule type" value="Genomic_DNA"/>
</dbReference>
<evidence type="ECO:0000313" key="4">
    <source>
        <dbReference type="EMBL" id="HFJ53135.1"/>
    </source>
</evidence>
<dbReference type="EMBL" id="DSTU01000001">
    <property type="protein sequence ID" value="HFJ53135.1"/>
    <property type="molecule type" value="Genomic_DNA"/>
</dbReference>
<proteinExistence type="predicted"/>
<evidence type="ECO:0000256" key="1">
    <source>
        <dbReference type="SAM" id="SignalP"/>
    </source>
</evidence>
<organism evidence="4">
    <name type="scientific">candidate division WOR-3 bacterium</name>
    <dbReference type="NCBI Taxonomy" id="2052148"/>
    <lineage>
        <taxon>Bacteria</taxon>
        <taxon>Bacteria division WOR-3</taxon>
    </lineage>
</organism>
<accession>A0A7C3ELA2</accession>
<sequence length="389" mass="43291">MSRSRLVLTVLLLLLGAGPVCVHEDAGEKLSPPVIVGPAVWYTNSLFTISLTGGRVEGRRLSYQVMVDTGAPESWTAYFPDAETIRHYLCFTTTGVHSVRARVRDTKGLESDWSAPYQVTIVQSPPMPESLAGPDAGVAGYEYQFQVRVRDPDGDSVAVRFDWGDGTVSPWSGCQPSGSLFSLSHVYQDTGIYFIRAQARDVQGDTSGWCDPLRFDVCRRWVTVLNEGFEQGFPGPGWQVRGEPTWDTTGYRQQAGRFSIWCAGSSREPSQGYPPQMGAIAIYGPFSLADADSGRVEFWHWTDSEYGHDMLFWFVMVDSVNYYICGQAGGNVRSWQRVEIDLTDVPGLGSVCGRERVWVGWVFNSDLSTEYEGAYLDGVVIRKCVFRQE</sequence>
<dbReference type="Pfam" id="PF00801">
    <property type="entry name" value="PKD"/>
    <property type="match status" value="1"/>
</dbReference>
<feature type="domain" description="PKD" evidence="2">
    <location>
        <begin position="135"/>
        <end position="206"/>
    </location>
</feature>
<gene>
    <name evidence="3" type="ORF">ENP94_06090</name>
    <name evidence="4" type="ORF">ENS16_00365</name>
</gene>
<dbReference type="InterPro" id="IPR035986">
    <property type="entry name" value="PKD_dom_sf"/>
</dbReference>
<evidence type="ECO:0000259" key="2">
    <source>
        <dbReference type="Pfam" id="PF00801"/>
    </source>
</evidence>
<dbReference type="Gene3D" id="2.60.40.10">
    <property type="entry name" value="Immunoglobulins"/>
    <property type="match status" value="1"/>
</dbReference>
<keyword evidence="1" id="KW-0732">Signal</keyword>
<name>A0A7C3ELA2_UNCW3</name>